<organism evidence="2 3">
    <name type="scientific">Acropora cervicornis</name>
    <name type="common">Staghorn coral</name>
    <dbReference type="NCBI Taxonomy" id="6130"/>
    <lineage>
        <taxon>Eukaryota</taxon>
        <taxon>Metazoa</taxon>
        <taxon>Cnidaria</taxon>
        <taxon>Anthozoa</taxon>
        <taxon>Hexacorallia</taxon>
        <taxon>Scleractinia</taxon>
        <taxon>Astrocoeniina</taxon>
        <taxon>Acroporidae</taxon>
        <taxon>Acropora</taxon>
    </lineage>
</organism>
<keyword evidence="3" id="KW-1185">Reference proteome</keyword>
<protein>
    <submittedName>
        <fullName evidence="2">Uncharacterized protein</fullName>
    </submittedName>
</protein>
<comment type="caution">
    <text evidence="2">The sequence shown here is derived from an EMBL/GenBank/DDBJ whole genome shotgun (WGS) entry which is preliminary data.</text>
</comment>
<sequence>MEGCMSTVQVTPPMETKPPFSQHILWAPKKKRLHRRVVADTPSRARINKHSKIRKRLIFPCLEGSERKEEEEKLSDMPEDIEKLDNAEKIGARTPNISKDKLRCGVNDLHLGVSNATNLRVQQFRANQKSVENADPPRTKRKLALSSFR</sequence>
<name>A0AAD9USR2_ACRCE</name>
<reference evidence="2" key="1">
    <citation type="journal article" date="2023" name="G3 (Bethesda)">
        <title>Whole genome assembly and annotation of the endangered Caribbean coral Acropora cervicornis.</title>
        <authorList>
            <person name="Selwyn J.D."/>
            <person name="Vollmer S.V."/>
        </authorList>
    </citation>
    <scope>NUCLEOTIDE SEQUENCE</scope>
    <source>
        <strain evidence="2">K2</strain>
    </source>
</reference>
<reference evidence="2" key="2">
    <citation type="journal article" date="2023" name="Science">
        <title>Genomic signatures of disease resistance in endangered staghorn corals.</title>
        <authorList>
            <person name="Vollmer S.V."/>
            <person name="Selwyn J.D."/>
            <person name="Despard B.A."/>
            <person name="Roesel C.L."/>
        </authorList>
    </citation>
    <scope>NUCLEOTIDE SEQUENCE</scope>
    <source>
        <strain evidence="2">K2</strain>
    </source>
</reference>
<evidence type="ECO:0000256" key="1">
    <source>
        <dbReference type="SAM" id="MobiDB-lite"/>
    </source>
</evidence>
<accession>A0AAD9USR2</accession>
<feature type="region of interest" description="Disordered" evidence="1">
    <location>
        <begin position="127"/>
        <end position="149"/>
    </location>
</feature>
<dbReference type="Proteomes" id="UP001249851">
    <property type="component" value="Unassembled WGS sequence"/>
</dbReference>
<dbReference type="AlphaFoldDB" id="A0AAD9USR2"/>
<evidence type="ECO:0000313" key="3">
    <source>
        <dbReference type="Proteomes" id="UP001249851"/>
    </source>
</evidence>
<evidence type="ECO:0000313" key="2">
    <source>
        <dbReference type="EMBL" id="KAK2548270.1"/>
    </source>
</evidence>
<proteinExistence type="predicted"/>
<dbReference type="EMBL" id="JARQWQ010000151">
    <property type="protein sequence ID" value="KAK2548270.1"/>
    <property type="molecule type" value="Genomic_DNA"/>
</dbReference>
<gene>
    <name evidence="2" type="ORF">P5673_031597</name>
</gene>